<sequence length="77" mass="9048">MEQNKQMKNLRTKVTDYTNFGYILLVLSVFIYIGVIIPEGRSPFQLYTMMGSTLILLSLSFTFFILVIKYKKQLQEE</sequence>
<keyword evidence="1" id="KW-0472">Membrane</keyword>
<evidence type="ECO:0000313" key="3">
    <source>
        <dbReference type="Proteomes" id="UP001597227"/>
    </source>
</evidence>
<dbReference type="RefSeq" id="WP_388041183.1">
    <property type="nucleotide sequence ID" value="NZ_JBHUEK010000031.1"/>
</dbReference>
<dbReference type="Proteomes" id="UP001597227">
    <property type="component" value="Unassembled WGS sequence"/>
</dbReference>
<feature type="transmembrane region" description="Helical" evidence="1">
    <location>
        <begin position="44"/>
        <end position="68"/>
    </location>
</feature>
<reference evidence="3" key="1">
    <citation type="journal article" date="2019" name="Int. J. Syst. Evol. Microbiol.">
        <title>The Global Catalogue of Microorganisms (GCM) 10K type strain sequencing project: providing services to taxonomists for standard genome sequencing and annotation.</title>
        <authorList>
            <consortium name="The Broad Institute Genomics Platform"/>
            <consortium name="The Broad Institute Genome Sequencing Center for Infectious Disease"/>
            <person name="Wu L."/>
            <person name="Ma J."/>
        </authorList>
    </citation>
    <scope>NUCLEOTIDE SEQUENCE [LARGE SCALE GENOMIC DNA]</scope>
    <source>
        <strain evidence="3">CCUG 15531</strain>
    </source>
</reference>
<accession>A0ABW4MU50</accession>
<organism evidence="2 3">
    <name type="scientific">Fredinandcohnia salidurans</name>
    <dbReference type="NCBI Taxonomy" id="2595041"/>
    <lineage>
        <taxon>Bacteria</taxon>
        <taxon>Bacillati</taxon>
        <taxon>Bacillota</taxon>
        <taxon>Bacilli</taxon>
        <taxon>Bacillales</taxon>
        <taxon>Bacillaceae</taxon>
        <taxon>Fredinandcohnia</taxon>
    </lineage>
</organism>
<dbReference type="Pfam" id="PF14143">
    <property type="entry name" value="YrhC"/>
    <property type="match status" value="1"/>
</dbReference>
<feature type="transmembrane region" description="Helical" evidence="1">
    <location>
        <begin position="20"/>
        <end position="38"/>
    </location>
</feature>
<evidence type="ECO:0000313" key="2">
    <source>
        <dbReference type="EMBL" id="MFD1781204.1"/>
    </source>
</evidence>
<proteinExistence type="predicted"/>
<dbReference type="InterPro" id="IPR025418">
    <property type="entry name" value="YrhC-like"/>
</dbReference>
<comment type="caution">
    <text evidence="2">The sequence shown here is derived from an EMBL/GenBank/DDBJ whole genome shotgun (WGS) entry which is preliminary data.</text>
</comment>
<dbReference type="EMBL" id="JBHUEK010000031">
    <property type="protein sequence ID" value="MFD1781204.1"/>
    <property type="molecule type" value="Genomic_DNA"/>
</dbReference>
<protein>
    <submittedName>
        <fullName evidence="2">YrhC family protein</fullName>
    </submittedName>
</protein>
<keyword evidence="1" id="KW-0812">Transmembrane</keyword>
<keyword evidence="1" id="KW-1133">Transmembrane helix</keyword>
<evidence type="ECO:0000256" key="1">
    <source>
        <dbReference type="SAM" id="Phobius"/>
    </source>
</evidence>
<name>A0ABW4MU50_9BACI</name>
<gene>
    <name evidence="2" type="ORF">ACFSFW_21335</name>
</gene>
<keyword evidence="3" id="KW-1185">Reference proteome</keyword>